<dbReference type="Pfam" id="PF00926">
    <property type="entry name" value="DHBP_synthase"/>
    <property type="match status" value="1"/>
</dbReference>
<keyword evidence="10" id="KW-0342">GTP-binding</keyword>
<evidence type="ECO:0000256" key="2">
    <source>
        <dbReference type="ARBA" id="ARBA00004853"/>
    </source>
</evidence>
<keyword evidence="5" id="KW-0686">Riboflavin biosynthesis</keyword>
<evidence type="ECO:0000256" key="11">
    <source>
        <dbReference type="ARBA" id="ARBA00049295"/>
    </source>
</evidence>
<dbReference type="PANTHER" id="PTHR21327:SF18">
    <property type="entry name" value="3,4-DIHYDROXY-2-BUTANONE 4-PHOSPHATE SYNTHASE"/>
    <property type="match status" value="1"/>
</dbReference>
<keyword evidence="9" id="KW-0862">Zinc</keyword>
<proteinExistence type="inferred from homology"/>
<dbReference type="EMBL" id="BARS01018053">
    <property type="protein sequence ID" value="GAF90216.1"/>
    <property type="molecule type" value="Genomic_DNA"/>
</dbReference>
<dbReference type="EC" id="3.5.4.25" evidence="4"/>
<reference evidence="13" key="1">
    <citation type="journal article" date="2014" name="Front. Microbiol.">
        <title>High frequency of phylogenetically diverse reductive dehalogenase-homologous genes in deep subseafloor sedimentary metagenomes.</title>
        <authorList>
            <person name="Kawai M."/>
            <person name="Futagami T."/>
            <person name="Toyoda A."/>
            <person name="Takaki Y."/>
            <person name="Nishi S."/>
            <person name="Hori S."/>
            <person name="Arai W."/>
            <person name="Tsubouchi T."/>
            <person name="Morono Y."/>
            <person name="Uchiyama I."/>
            <person name="Ito T."/>
            <person name="Fujiyama A."/>
            <person name="Inagaki F."/>
            <person name="Takami H."/>
        </authorList>
    </citation>
    <scope>NUCLEOTIDE SEQUENCE</scope>
    <source>
        <strain evidence="13">Expedition CK06-06</strain>
    </source>
</reference>
<dbReference type="GO" id="GO:0005525">
    <property type="term" value="F:GTP binding"/>
    <property type="evidence" value="ECO:0007669"/>
    <property type="project" value="UniProtKB-KW"/>
</dbReference>
<dbReference type="SUPFAM" id="SSF55821">
    <property type="entry name" value="YrdC/RibB"/>
    <property type="match status" value="1"/>
</dbReference>
<comment type="catalytic activity">
    <reaction evidence="11">
        <text>GTP + 4 H2O = 2,5-diamino-6-hydroxy-4-(5-phosphoribosylamino)-pyrimidine + formate + 2 phosphate + 3 H(+)</text>
        <dbReference type="Rhea" id="RHEA:23704"/>
        <dbReference type="ChEBI" id="CHEBI:15377"/>
        <dbReference type="ChEBI" id="CHEBI:15378"/>
        <dbReference type="ChEBI" id="CHEBI:15740"/>
        <dbReference type="ChEBI" id="CHEBI:37565"/>
        <dbReference type="ChEBI" id="CHEBI:43474"/>
        <dbReference type="ChEBI" id="CHEBI:58614"/>
        <dbReference type="EC" id="3.5.4.25"/>
    </reaction>
</comment>
<evidence type="ECO:0000256" key="3">
    <source>
        <dbReference type="ARBA" id="ARBA00005520"/>
    </source>
</evidence>
<dbReference type="HAMAP" id="MF_00179">
    <property type="entry name" value="RibA"/>
    <property type="match status" value="1"/>
</dbReference>
<dbReference type="InterPro" id="IPR000422">
    <property type="entry name" value="DHBP_synthase_RibB"/>
</dbReference>
<keyword evidence="8" id="KW-0378">Hydrolase</keyword>
<dbReference type="UniPathway" id="UPA00275">
    <property type="reaction ID" value="UER00400"/>
</dbReference>
<dbReference type="GO" id="GO:0005829">
    <property type="term" value="C:cytosol"/>
    <property type="evidence" value="ECO:0007669"/>
    <property type="project" value="TreeGrafter"/>
</dbReference>
<dbReference type="InterPro" id="IPR017945">
    <property type="entry name" value="DHBP_synth_RibB-like_a/b_dom"/>
</dbReference>
<dbReference type="GO" id="GO:0003935">
    <property type="term" value="F:GTP cyclohydrolase II activity"/>
    <property type="evidence" value="ECO:0007669"/>
    <property type="project" value="UniProtKB-EC"/>
</dbReference>
<gene>
    <name evidence="13" type="ORF">S01H1_29446</name>
</gene>
<dbReference type="NCBIfam" id="NF001591">
    <property type="entry name" value="PRK00393.1"/>
    <property type="match status" value="1"/>
</dbReference>
<dbReference type="PANTHER" id="PTHR21327">
    <property type="entry name" value="GTP CYCLOHYDROLASE II-RELATED"/>
    <property type="match status" value="1"/>
</dbReference>
<evidence type="ECO:0000256" key="8">
    <source>
        <dbReference type="ARBA" id="ARBA00022801"/>
    </source>
</evidence>
<dbReference type="CDD" id="cd00641">
    <property type="entry name" value="GTP_cyclohydro2"/>
    <property type="match status" value="1"/>
</dbReference>
<name>X0TSP2_9ZZZZ</name>
<dbReference type="Pfam" id="PF00925">
    <property type="entry name" value="GTP_cyclohydro2"/>
    <property type="match status" value="1"/>
</dbReference>
<evidence type="ECO:0000259" key="12">
    <source>
        <dbReference type="Pfam" id="PF00925"/>
    </source>
</evidence>
<sequence length="275" mass="30944">FPLVSKNGGVLVRAGHTEAAVDLARLVGFYPAGVLCEMMGEDGRMARLPELLSFAGHHGLKICSLADIISYRWKKEKLVKREVVTDLPTHYGNFKLIAYRTLLEDRIHLALIKGKVRNKEDVLVRVHSQCLTGDVFRSLRCDCGDQLEIALYMIGKASHGVVLYLNQEGRGIGLLNKLKTYELQDRGMDTVEANQKLGFEPDLRSYGIGAQILADLGLHRIRLLTNNPRKIVGLEGYGLEISERTPLEIKPNRVNREYLKTKQKKLGHLLSFDKK</sequence>
<evidence type="ECO:0000313" key="13">
    <source>
        <dbReference type="EMBL" id="GAF90216.1"/>
    </source>
</evidence>
<evidence type="ECO:0000256" key="7">
    <source>
        <dbReference type="ARBA" id="ARBA00022741"/>
    </source>
</evidence>
<organism evidence="13">
    <name type="scientific">marine sediment metagenome</name>
    <dbReference type="NCBI Taxonomy" id="412755"/>
    <lineage>
        <taxon>unclassified sequences</taxon>
        <taxon>metagenomes</taxon>
        <taxon>ecological metagenomes</taxon>
    </lineage>
</organism>
<comment type="cofactor">
    <cofactor evidence="1">
        <name>Zn(2+)</name>
        <dbReference type="ChEBI" id="CHEBI:29105"/>
    </cofactor>
</comment>
<dbReference type="GO" id="GO:0046872">
    <property type="term" value="F:metal ion binding"/>
    <property type="evidence" value="ECO:0007669"/>
    <property type="project" value="UniProtKB-KW"/>
</dbReference>
<keyword evidence="7" id="KW-0547">Nucleotide-binding</keyword>
<dbReference type="GO" id="GO:0008686">
    <property type="term" value="F:3,4-dihydroxy-2-butanone-4-phosphate synthase activity"/>
    <property type="evidence" value="ECO:0007669"/>
    <property type="project" value="InterPro"/>
</dbReference>
<comment type="similarity">
    <text evidence="3">In the N-terminal section; belongs to the DHBP synthase family.</text>
</comment>
<evidence type="ECO:0000256" key="6">
    <source>
        <dbReference type="ARBA" id="ARBA00022723"/>
    </source>
</evidence>
<protein>
    <recommendedName>
        <fullName evidence="4">GTP cyclohydrolase II</fullName>
        <ecNumber evidence="4">3.5.4.25</ecNumber>
    </recommendedName>
</protein>
<dbReference type="FunFam" id="3.40.50.10990:FF:000001">
    <property type="entry name" value="Riboflavin biosynthesis protein RibBA"/>
    <property type="match status" value="1"/>
</dbReference>
<evidence type="ECO:0000256" key="9">
    <source>
        <dbReference type="ARBA" id="ARBA00022833"/>
    </source>
</evidence>
<feature type="domain" description="GTP cyclohydrolase II" evidence="12">
    <location>
        <begin position="81"/>
        <end position="246"/>
    </location>
</feature>
<dbReference type="AlphaFoldDB" id="X0TSP2"/>
<dbReference type="SUPFAM" id="SSF142695">
    <property type="entry name" value="RibA-like"/>
    <property type="match status" value="1"/>
</dbReference>
<keyword evidence="6" id="KW-0479">Metal-binding</keyword>
<comment type="pathway">
    <text evidence="2">Cofactor biosynthesis; riboflavin biosynthesis; 5-amino-6-(D-ribitylamino)uracil from GTP: step 1/4.</text>
</comment>
<evidence type="ECO:0000256" key="10">
    <source>
        <dbReference type="ARBA" id="ARBA00023134"/>
    </source>
</evidence>
<dbReference type="Gene3D" id="3.90.870.10">
    <property type="entry name" value="DHBP synthase"/>
    <property type="match status" value="1"/>
</dbReference>
<accession>X0TSP2</accession>
<comment type="caution">
    <text evidence="13">The sequence shown here is derived from an EMBL/GenBank/DDBJ whole genome shotgun (WGS) entry which is preliminary data.</text>
</comment>
<evidence type="ECO:0000256" key="1">
    <source>
        <dbReference type="ARBA" id="ARBA00001947"/>
    </source>
</evidence>
<evidence type="ECO:0000256" key="4">
    <source>
        <dbReference type="ARBA" id="ARBA00012762"/>
    </source>
</evidence>
<dbReference type="InterPro" id="IPR032677">
    <property type="entry name" value="GTP_cyclohydro_II"/>
</dbReference>
<feature type="non-terminal residue" evidence="13">
    <location>
        <position position="1"/>
    </location>
</feature>
<dbReference type="InterPro" id="IPR036144">
    <property type="entry name" value="RibA-like_sf"/>
</dbReference>
<dbReference type="Gene3D" id="3.40.50.10990">
    <property type="entry name" value="GTP cyclohydrolase II"/>
    <property type="match status" value="1"/>
</dbReference>
<dbReference type="InterPro" id="IPR000926">
    <property type="entry name" value="RibA"/>
</dbReference>
<evidence type="ECO:0000256" key="5">
    <source>
        <dbReference type="ARBA" id="ARBA00022619"/>
    </source>
</evidence>
<dbReference type="GO" id="GO:0009231">
    <property type="term" value="P:riboflavin biosynthetic process"/>
    <property type="evidence" value="ECO:0007669"/>
    <property type="project" value="UniProtKB-UniPathway"/>
</dbReference>
<dbReference type="NCBIfam" id="TIGR00505">
    <property type="entry name" value="ribA"/>
    <property type="match status" value="1"/>
</dbReference>